<dbReference type="SUPFAM" id="SSF53807">
    <property type="entry name" value="Helical backbone' metal receptor"/>
    <property type="match status" value="1"/>
</dbReference>
<evidence type="ECO:0000259" key="4">
    <source>
        <dbReference type="PROSITE" id="PS50983"/>
    </source>
</evidence>
<keyword evidence="6" id="KW-1185">Reference proteome</keyword>
<keyword evidence="3" id="KW-0732">Signal</keyword>
<comment type="subcellular location">
    <subcellularLocation>
        <location evidence="1">Cell envelope</location>
    </subcellularLocation>
</comment>
<dbReference type="PANTHER" id="PTHR30532">
    <property type="entry name" value="IRON III DICITRATE-BINDING PERIPLASMIC PROTEIN"/>
    <property type="match status" value="1"/>
</dbReference>
<dbReference type="Proteomes" id="UP001151287">
    <property type="component" value="Unassembled WGS sequence"/>
</dbReference>
<dbReference type="PROSITE" id="PS50983">
    <property type="entry name" value="FE_B12_PBP"/>
    <property type="match status" value="1"/>
</dbReference>
<dbReference type="AlphaFoldDB" id="A0A9P9Z875"/>
<evidence type="ECO:0000256" key="1">
    <source>
        <dbReference type="ARBA" id="ARBA00004196"/>
    </source>
</evidence>
<evidence type="ECO:0000313" key="5">
    <source>
        <dbReference type="EMBL" id="KAJ1683511.1"/>
    </source>
</evidence>
<feature type="domain" description="Fe/B12 periplasmic-binding" evidence="4">
    <location>
        <begin position="239"/>
        <end position="518"/>
    </location>
</feature>
<evidence type="ECO:0000256" key="3">
    <source>
        <dbReference type="ARBA" id="ARBA00022729"/>
    </source>
</evidence>
<dbReference type="Pfam" id="PF01497">
    <property type="entry name" value="Peripla_BP_2"/>
    <property type="match status" value="1"/>
</dbReference>
<protein>
    <recommendedName>
        <fullName evidence="4">Fe/B12 periplasmic-binding domain-containing protein</fullName>
    </recommendedName>
</protein>
<dbReference type="InterPro" id="IPR051313">
    <property type="entry name" value="Bact_iron-sidero_bind"/>
</dbReference>
<evidence type="ECO:0000256" key="2">
    <source>
        <dbReference type="ARBA" id="ARBA00022448"/>
    </source>
</evidence>
<reference evidence="5" key="1">
    <citation type="journal article" date="2022" name="Cell">
        <title>Repeat-based holocentromeres influence genome architecture and karyotype evolution.</title>
        <authorList>
            <person name="Hofstatter P.G."/>
            <person name="Thangavel G."/>
            <person name="Lux T."/>
            <person name="Neumann P."/>
            <person name="Vondrak T."/>
            <person name="Novak P."/>
            <person name="Zhang M."/>
            <person name="Costa L."/>
            <person name="Castellani M."/>
            <person name="Scott A."/>
            <person name="Toegelov H."/>
            <person name="Fuchs J."/>
            <person name="Mata-Sucre Y."/>
            <person name="Dias Y."/>
            <person name="Vanzela A.L.L."/>
            <person name="Huettel B."/>
            <person name="Almeida C.C.S."/>
            <person name="Simkova H."/>
            <person name="Souza G."/>
            <person name="Pedrosa-Harand A."/>
            <person name="Macas J."/>
            <person name="Mayer K.F.X."/>
            <person name="Houben A."/>
            <person name="Marques A."/>
        </authorList>
    </citation>
    <scope>NUCLEOTIDE SEQUENCE</scope>
    <source>
        <strain evidence="5">RhyBre1mFocal</strain>
    </source>
</reference>
<dbReference type="Gene3D" id="3.40.50.1980">
    <property type="entry name" value="Nitrogenase molybdenum iron protein domain"/>
    <property type="match status" value="2"/>
</dbReference>
<keyword evidence="2" id="KW-0813">Transport</keyword>
<proteinExistence type="predicted"/>
<organism evidence="5 6">
    <name type="scientific">Rhynchospora breviuscula</name>
    <dbReference type="NCBI Taxonomy" id="2022672"/>
    <lineage>
        <taxon>Eukaryota</taxon>
        <taxon>Viridiplantae</taxon>
        <taxon>Streptophyta</taxon>
        <taxon>Embryophyta</taxon>
        <taxon>Tracheophyta</taxon>
        <taxon>Spermatophyta</taxon>
        <taxon>Magnoliopsida</taxon>
        <taxon>Liliopsida</taxon>
        <taxon>Poales</taxon>
        <taxon>Cyperaceae</taxon>
        <taxon>Cyperoideae</taxon>
        <taxon>Rhynchosporeae</taxon>
        <taxon>Rhynchospora</taxon>
    </lineage>
</organism>
<accession>A0A9P9Z875</accession>
<name>A0A9P9Z875_9POAL</name>
<dbReference type="InterPro" id="IPR002491">
    <property type="entry name" value="ABC_transptr_periplasmic_BD"/>
</dbReference>
<dbReference type="CDD" id="cd01146">
    <property type="entry name" value="FhuD"/>
    <property type="match status" value="1"/>
</dbReference>
<evidence type="ECO:0000313" key="6">
    <source>
        <dbReference type="Proteomes" id="UP001151287"/>
    </source>
</evidence>
<sequence length="523" mass="55031">MARELDAPALTAREGLQRLVEDPVGQREVVGDGCRLGLGRVSAGGFELLGETAVFLHRLRCDRGVVVAHRHRRLVHAEREGAEAAGVEDARAREHLGVSRAGVLREVAEFARAIDPAVRGQEITGEHLGEGGLAGAVAADEADLVAVRDAERHLRHQDACADADLEIVHGEHSRRPRLSVSRFRALAALAAATALVLTGCAGTSADSDAPAASTADDGSFPVTIEHAFGQTTIEAKPERVVTVDWSNQDVALALGVVPVAMQRAAYGDEDGDGLLPWTKDKLAELGADTPVLMDETNGYDYEAIADAKPDVILAAYSGMTQEQYETLSKIAPVVTYQGVAWGTTWQEMAILNGTGLGLKDEAETLVADNEKHVAEEAAKYPALAGKTSLLNYFDPTDLSTLGFYSTLDPRVEYLGSLGLTPSSYVASQSAGSDTFWFTPSTEQIENFSDVQVIVTYGDEGTVAAMQADPLLSKIPAVAKGAIAVIEGGSTLSAAVNPTPLNIGTAYGDEYIGLVGAAAQKAAS</sequence>
<comment type="caution">
    <text evidence="5">The sequence shown here is derived from an EMBL/GenBank/DDBJ whole genome shotgun (WGS) entry which is preliminary data.</text>
</comment>
<dbReference type="EMBL" id="JAMQYH010000188">
    <property type="protein sequence ID" value="KAJ1683511.1"/>
    <property type="molecule type" value="Genomic_DNA"/>
</dbReference>
<gene>
    <name evidence="5" type="ORF">LUZ63_021265</name>
</gene>
<dbReference type="PANTHER" id="PTHR30532:SF24">
    <property type="entry name" value="FERRIC ENTEROBACTIN-BINDING PERIPLASMIC PROTEIN FEPB"/>
    <property type="match status" value="1"/>
</dbReference>